<name>A0ABR3P8Z2_9PEZI</name>
<feature type="compositionally biased region" description="Low complexity" evidence="1">
    <location>
        <begin position="88"/>
        <end position="100"/>
    </location>
</feature>
<protein>
    <submittedName>
        <fullName evidence="2">Uncharacterized protein</fullName>
    </submittedName>
</protein>
<dbReference type="EMBL" id="JBFMKM010000012">
    <property type="protein sequence ID" value="KAL1302540.1"/>
    <property type="molecule type" value="Genomic_DNA"/>
</dbReference>
<feature type="compositionally biased region" description="Low complexity" evidence="1">
    <location>
        <begin position="269"/>
        <end position="292"/>
    </location>
</feature>
<dbReference type="Proteomes" id="UP001562354">
    <property type="component" value="Unassembled WGS sequence"/>
</dbReference>
<evidence type="ECO:0000313" key="2">
    <source>
        <dbReference type="EMBL" id="KAL1302540.1"/>
    </source>
</evidence>
<evidence type="ECO:0000313" key="3">
    <source>
        <dbReference type="Proteomes" id="UP001562354"/>
    </source>
</evidence>
<dbReference type="GeneID" id="95976625"/>
<dbReference type="RefSeq" id="XP_069198816.1">
    <property type="nucleotide sequence ID" value="XM_069348487.1"/>
</dbReference>
<evidence type="ECO:0000256" key="1">
    <source>
        <dbReference type="SAM" id="MobiDB-lite"/>
    </source>
</evidence>
<comment type="caution">
    <text evidence="2">The sequence shown here is derived from an EMBL/GenBank/DDBJ whole genome shotgun (WGS) entry which is preliminary data.</text>
</comment>
<keyword evidence="3" id="KW-1185">Reference proteome</keyword>
<feature type="compositionally biased region" description="Low complexity" evidence="1">
    <location>
        <begin position="21"/>
        <end position="32"/>
    </location>
</feature>
<accession>A0ABR3P8Z2</accession>
<feature type="region of interest" description="Disordered" evidence="1">
    <location>
        <begin position="266"/>
        <end position="315"/>
    </location>
</feature>
<feature type="compositionally biased region" description="Polar residues" evidence="1">
    <location>
        <begin position="33"/>
        <end position="60"/>
    </location>
</feature>
<feature type="compositionally biased region" description="Acidic residues" evidence="1">
    <location>
        <begin position="104"/>
        <end position="113"/>
    </location>
</feature>
<organism evidence="2 3">
    <name type="scientific">Neodothiora populina</name>
    <dbReference type="NCBI Taxonomy" id="2781224"/>
    <lineage>
        <taxon>Eukaryota</taxon>
        <taxon>Fungi</taxon>
        <taxon>Dikarya</taxon>
        <taxon>Ascomycota</taxon>
        <taxon>Pezizomycotina</taxon>
        <taxon>Dothideomycetes</taxon>
        <taxon>Dothideomycetidae</taxon>
        <taxon>Dothideales</taxon>
        <taxon>Dothioraceae</taxon>
        <taxon>Neodothiora</taxon>
    </lineage>
</organism>
<feature type="compositionally biased region" description="Basic and acidic residues" evidence="1">
    <location>
        <begin position="184"/>
        <end position="195"/>
    </location>
</feature>
<feature type="compositionally biased region" description="Low complexity" evidence="1">
    <location>
        <begin position="131"/>
        <end position="166"/>
    </location>
</feature>
<gene>
    <name evidence="2" type="ORF">AAFC00_002923</name>
</gene>
<proteinExistence type="predicted"/>
<feature type="compositionally biased region" description="Acidic residues" evidence="1">
    <location>
        <begin position="196"/>
        <end position="217"/>
    </location>
</feature>
<feature type="compositionally biased region" description="Basic and acidic residues" evidence="1">
    <location>
        <begin position="1"/>
        <end position="16"/>
    </location>
</feature>
<feature type="region of interest" description="Disordered" evidence="1">
    <location>
        <begin position="1"/>
        <end position="219"/>
    </location>
</feature>
<sequence length="359" mass="38599">MPRSTRQHDPFNDAPRRPTSRARVAVAASTSAGNHLQESHGSTSHTSRSANPVSGISNRNLFGYALRRAAARQTPTAGASAGPGTGTRAGAAATTSASAANTDILEDSEADDNAGDHHYPTPHVRQRNQLRSQRTITTAAAAAATRAAKSSVTASRSNANNSTKSTTSRRARSAKSLAVEPSQDDNRDELIHKSEDAEDDNDSGDDEEEEEEEDDNDLVIRDKNGNYLHSQPLPGEQSDTTIYQDEQRANSARLSTAARAFWLSGGGCSTSASSTSPPPLAYSHNTTTTTTTSQGRNSRVRRREAVPRSPGGVEKDTKLAEEIMAGLREAVDRKLVEERWLFEPTDYLEETRLGTHGAY</sequence>
<reference evidence="2 3" key="1">
    <citation type="submission" date="2024-07" db="EMBL/GenBank/DDBJ databases">
        <title>Draft sequence of the Neodothiora populina.</title>
        <authorList>
            <person name="Drown D.D."/>
            <person name="Schuette U.S."/>
            <person name="Buechlein A.B."/>
            <person name="Rusch D.R."/>
            <person name="Winton L.W."/>
            <person name="Adams G.A."/>
        </authorList>
    </citation>
    <scope>NUCLEOTIDE SEQUENCE [LARGE SCALE GENOMIC DNA]</scope>
    <source>
        <strain evidence="2 3">CPC 39397</strain>
    </source>
</reference>